<dbReference type="Proteomes" id="UP000638313">
    <property type="component" value="Unassembled WGS sequence"/>
</dbReference>
<feature type="transmembrane region" description="Helical" evidence="1">
    <location>
        <begin position="65"/>
        <end position="82"/>
    </location>
</feature>
<dbReference type="AlphaFoldDB" id="A0A919AVG0"/>
<dbReference type="InterPro" id="IPR046675">
    <property type="entry name" value="DUF6545"/>
</dbReference>
<gene>
    <name evidence="3" type="ORF">GCM10010218_05720</name>
</gene>
<protein>
    <recommendedName>
        <fullName evidence="2">DUF6545 domain-containing protein</fullName>
    </recommendedName>
</protein>
<feature type="transmembrane region" description="Helical" evidence="1">
    <location>
        <begin position="182"/>
        <end position="203"/>
    </location>
</feature>
<keyword evidence="1" id="KW-0472">Membrane</keyword>
<reference evidence="3" key="2">
    <citation type="submission" date="2020-09" db="EMBL/GenBank/DDBJ databases">
        <authorList>
            <person name="Sun Q."/>
            <person name="Ohkuma M."/>
        </authorList>
    </citation>
    <scope>NUCLEOTIDE SEQUENCE</scope>
    <source>
        <strain evidence="3">JCM 4059</strain>
    </source>
</reference>
<organism evidence="3 4">
    <name type="scientific">Streptomyces mashuensis</name>
    <dbReference type="NCBI Taxonomy" id="33904"/>
    <lineage>
        <taxon>Bacteria</taxon>
        <taxon>Bacillati</taxon>
        <taxon>Actinomycetota</taxon>
        <taxon>Actinomycetes</taxon>
        <taxon>Kitasatosporales</taxon>
        <taxon>Streptomycetaceae</taxon>
        <taxon>Streptomyces</taxon>
    </lineage>
</organism>
<reference evidence="3" key="1">
    <citation type="journal article" date="2014" name="Int. J. Syst. Evol. Microbiol.">
        <title>Complete genome sequence of Corynebacterium casei LMG S-19264T (=DSM 44701T), isolated from a smear-ripened cheese.</title>
        <authorList>
            <consortium name="US DOE Joint Genome Institute (JGI-PGF)"/>
            <person name="Walter F."/>
            <person name="Albersmeier A."/>
            <person name="Kalinowski J."/>
            <person name="Ruckert C."/>
        </authorList>
    </citation>
    <scope>NUCLEOTIDE SEQUENCE</scope>
    <source>
        <strain evidence="3">JCM 4059</strain>
    </source>
</reference>
<dbReference type="NCBIfam" id="NF042915">
    <property type="entry name" value="MAB_1171c_fam"/>
    <property type="match status" value="1"/>
</dbReference>
<feature type="transmembrane region" description="Helical" evidence="1">
    <location>
        <begin position="34"/>
        <end position="53"/>
    </location>
</feature>
<evidence type="ECO:0000256" key="1">
    <source>
        <dbReference type="SAM" id="Phobius"/>
    </source>
</evidence>
<feature type="domain" description="DUF6545" evidence="2">
    <location>
        <begin position="212"/>
        <end position="350"/>
    </location>
</feature>
<evidence type="ECO:0000313" key="3">
    <source>
        <dbReference type="EMBL" id="GHF27590.1"/>
    </source>
</evidence>
<feature type="transmembrane region" description="Helical" evidence="1">
    <location>
        <begin position="94"/>
        <end position="114"/>
    </location>
</feature>
<dbReference type="EMBL" id="BNBD01000001">
    <property type="protein sequence ID" value="GHF27590.1"/>
    <property type="molecule type" value="Genomic_DNA"/>
</dbReference>
<evidence type="ECO:0000259" key="2">
    <source>
        <dbReference type="Pfam" id="PF20182"/>
    </source>
</evidence>
<dbReference type="InterPro" id="IPR050039">
    <property type="entry name" value="MAB_1171c-like"/>
</dbReference>
<evidence type="ECO:0000313" key="4">
    <source>
        <dbReference type="Proteomes" id="UP000638313"/>
    </source>
</evidence>
<proteinExistence type="predicted"/>
<dbReference type="Pfam" id="PF20182">
    <property type="entry name" value="DUF6545"/>
    <property type="match status" value="1"/>
</dbReference>
<sequence length="372" mass="40590">MVAIFASLWVAFAAYAPAGRYVVESVIPHGSRLVSNCASLTAATAVLAFMFQISDPDTARRRIRLRLIYLISAVSVMSGLFVAGDEDRFSPQLYALYLFVYVAYLGITVGEFLVQTWKQSFRSRRTSQRIGLRTASVGCASALVYCCYKIFTLVSLGFDLGLITHGYQCSSMVTPVRCTFSVAAPAIGVLLVVFGLTLPALAWPLSQLARKRWETRSFKALASLWSELVEVSPDIVLTPAGSGEVAEDDADFFLHRRVIEINDGILTLRAYRSGRVQHATTHALAQLGEADTLRGHATVEAAVLKDAVRAKHRGLKPNGDIARPAPGTDKREGNLRAETEWLLLVAKAYADSDVVRATTTETAQEKEVVSTP</sequence>
<accession>A0A919AVG0</accession>
<keyword evidence="1" id="KW-0812">Transmembrane</keyword>
<keyword evidence="4" id="KW-1185">Reference proteome</keyword>
<name>A0A919AVG0_9ACTN</name>
<keyword evidence="1" id="KW-1133">Transmembrane helix</keyword>
<feature type="transmembrane region" description="Helical" evidence="1">
    <location>
        <begin position="135"/>
        <end position="158"/>
    </location>
</feature>
<comment type="caution">
    <text evidence="3">The sequence shown here is derived from an EMBL/GenBank/DDBJ whole genome shotgun (WGS) entry which is preliminary data.</text>
</comment>